<dbReference type="Gene3D" id="1.20.120.180">
    <property type="entry name" value="Proteasome activator pa28, C-terminal domain"/>
    <property type="match status" value="1"/>
</dbReference>
<dbReference type="FunFam" id="1.20.120.180:FF:000001">
    <property type="entry name" value="Proteasome activator complex subunit 3"/>
    <property type="match status" value="1"/>
</dbReference>
<dbReference type="InterPro" id="IPR003186">
    <property type="entry name" value="PA28_C"/>
</dbReference>
<feature type="domain" description="Proteasome activator PA28 N-terminal" evidence="3">
    <location>
        <begin position="3"/>
        <end position="61"/>
    </location>
</feature>
<evidence type="ECO:0000259" key="4">
    <source>
        <dbReference type="Pfam" id="PF02252"/>
    </source>
</evidence>
<name>A0AAV8WUJ2_9CUCU</name>
<evidence type="ECO:0000313" key="5">
    <source>
        <dbReference type="EMBL" id="KAJ8930269.1"/>
    </source>
</evidence>
<dbReference type="InterPro" id="IPR009077">
    <property type="entry name" value="Proteasome_activ_PA28"/>
</dbReference>
<gene>
    <name evidence="5" type="ORF">NQ314_016936</name>
</gene>
<dbReference type="InterPro" id="IPR003185">
    <property type="entry name" value="Proteasome_activ_PA28_N"/>
</dbReference>
<keyword evidence="2" id="KW-0647">Proteasome</keyword>
<dbReference type="InterPro" id="IPR036252">
    <property type="entry name" value="Proteasome_activ_sf"/>
</dbReference>
<dbReference type="Proteomes" id="UP001162156">
    <property type="component" value="Unassembled WGS sequence"/>
</dbReference>
<dbReference type="Pfam" id="PF02252">
    <property type="entry name" value="PA28_C"/>
    <property type="match status" value="1"/>
</dbReference>
<dbReference type="GO" id="GO:0005737">
    <property type="term" value="C:cytoplasm"/>
    <property type="evidence" value="ECO:0007669"/>
    <property type="project" value="TreeGrafter"/>
</dbReference>
<dbReference type="InterPro" id="IPR036996">
    <property type="entry name" value="PA28_N_sf"/>
</dbReference>
<dbReference type="EMBL" id="JANEYF010004711">
    <property type="protein sequence ID" value="KAJ8930269.1"/>
    <property type="molecule type" value="Genomic_DNA"/>
</dbReference>
<comment type="similarity">
    <text evidence="1">Belongs to the PA28 family.</text>
</comment>
<proteinExistence type="inferred from homology"/>
<comment type="caution">
    <text evidence="5">The sequence shown here is derived from an EMBL/GenBank/DDBJ whole genome shotgun (WGS) entry which is preliminary data.</text>
</comment>
<accession>A0AAV8WUJ2</accession>
<dbReference type="Pfam" id="PF02251">
    <property type="entry name" value="PA28_N"/>
    <property type="match status" value="1"/>
</dbReference>
<evidence type="ECO:0000256" key="1">
    <source>
        <dbReference type="ARBA" id="ARBA00005883"/>
    </source>
</evidence>
<dbReference type="SUPFAM" id="SSF47216">
    <property type="entry name" value="Proteasome activator"/>
    <property type="match status" value="1"/>
</dbReference>
<evidence type="ECO:0000259" key="3">
    <source>
        <dbReference type="Pfam" id="PF02251"/>
    </source>
</evidence>
<feature type="domain" description="Proteasome activator PA28 C-terminal" evidence="4">
    <location>
        <begin position="98"/>
        <end position="239"/>
    </location>
</feature>
<evidence type="ECO:0008006" key="7">
    <source>
        <dbReference type="Google" id="ProtNLM"/>
    </source>
</evidence>
<dbReference type="GO" id="GO:0005654">
    <property type="term" value="C:nucleoplasm"/>
    <property type="evidence" value="ECO:0007669"/>
    <property type="project" value="TreeGrafter"/>
</dbReference>
<sequence>MADSAKVQEYKDELKQQAEQLVLKGFPETIVKLNNILETSQLKNRRLSDVHQDLNIPVPEPIVLNSHTDLPPAKKTKFDNSISSQDGTKVMILPSGSVPTNKHLVDLVENVKPHIRKLVEDSNLMKMWISFMIPKIEDGNNFGVSIQEDTLAEVQSVESEAAAFFDQISRYFISRGKLISKVAKYPHIDDYRRAVQELDEKEYLSLWLVMSEIRNRYCTLHDIVLKNLDKIKKPRTSNAAESLY</sequence>
<dbReference type="InterPro" id="IPR036997">
    <property type="entry name" value="PA28_C_sf"/>
</dbReference>
<organism evidence="5 6">
    <name type="scientific">Rhamnusium bicolor</name>
    <dbReference type="NCBI Taxonomy" id="1586634"/>
    <lineage>
        <taxon>Eukaryota</taxon>
        <taxon>Metazoa</taxon>
        <taxon>Ecdysozoa</taxon>
        <taxon>Arthropoda</taxon>
        <taxon>Hexapoda</taxon>
        <taxon>Insecta</taxon>
        <taxon>Pterygota</taxon>
        <taxon>Neoptera</taxon>
        <taxon>Endopterygota</taxon>
        <taxon>Coleoptera</taxon>
        <taxon>Polyphaga</taxon>
        <taxon>Cucujiformia</taxon>
        <taxon>Chrysomeloidea</taxon>
        <taxon>Cerambycidae</taxon>
        <taxon>Lepturinae</taxon>
        <taxon>Rhagiini</taxon>
        <taxon>Rhamnusium</taxon>
    </lineage>
</organism>
<keyword evidence="6" id="KW-1185">Reference proteome</keyword>
<protein>
    <recommendedName>
        <fullName evidence="7">Proteasome activator complex subunit 3</fullName>
    </recommendedName>
</protein>
<dbReference type="AlphaFoldDB" id="A0AAV8WUJ2"/>
<dbReference type="Gene3D" id="1.20.5.120">
    <property type="entry name" value="Proteasome activator pa28, N-terminal domain"/>
    <property type="match status" value="1"/>
</dbReference>
<evidence type="ECO:0000256" key="2">
    <source>
        <dbReference type="ARBA" id="ARBA00022942"/>
    </source>
</evidence>
<evidence type="ECO:0000313" key="6">
    <source>
        <dbReference type="Proteomes" id="UP001162156"/>
    </source>
</evidence>
<dbReference type="GO" id="GO:0061136">
    <property type="term" value="P:regulation of proteasomal protein catabolic process"/>
    <property type="evidence" value="ECO:0007669"/>
    <property type="project" value="TreeGrafter"/>
</dbReference>
<dbReference type="PANTHER" id="PTHR10660:SF2">
    <property type="entry name" value="LD45860P"/>
    <property type="match status" value="1"/>
</dbReference>
<dbReference type="GO" id="GO:0008537">
    <property type="term" value="C:proteasome activator complex"/>
    <property type="evidence" value="ECO:0007669"/>
    <property type="project" value="InterPro"/>
</dbReference>
<dbReference type="GO" id="GO:2000045">
    <property type="term" value="P:regulation of G1/S transition of mitotic cell cycle"/>
    <property type="evidence" value="ECO:0007669"/>
    <property type="project" value="TreeGrafter"/>
</dbReference>
<dbReference type="GO" id="GO:0061133">
    <property type="term" value="F:endopeptidase activator activity"/>
    <property type="evidence" value="ECO:0007669"/>
    <property type="project" value="TreeGrafter"/>
</dbReference>
<dbReference type="PANTHER" id="PTHR10660">
    <property type="entry name" value="PROTEASOME REGULATOR PA28"/>
    <property type="match status" value="1"/>
</dbReference>
<reference evidence="5" key="1">
    <citation type="journal article" date="2023" name="Insect Mol. Biol.">
        <title>Genome sequencing provides insights into the evolution of gene families encoding plant cell wall-degrading enzymes in longhorned beetles.</title>
        <authorList>
            <person name="Shin N.R."/>
            <person name="Okamura Y."/>
            <person name="Kirsch R."/>
            <person name="Pauchet Y."/>
        </authorList>
    </citation>
    <scope>NUCLEOTIDE SEQUENCE</scope>
    <source>
        <strain evidence="5">RBIC_L_NR</strain>
    </source>
</reference>